<feature type="transmembrane region" description="Helical" evidence="1">
    <location>
        <begin position="130"/>
        <end position="152"/>
    </location>
</feature>
<dbReference type="AlphaFoldDB" id="A0A1I8IN12"/>
<dbReference type="Proteomes" id="UP000095280">
    <property type="component" value="Unplaced"/>
</dbReference>
<evidence type="ECO:0000256" key="1">
    <source>
        <dbReference type="SAM" id="Phobius"/>
    </source>
</evidence>
<keyword evidence="1" id="KW-1133">Transmembrane helix</keyword>
<dbReference type="WBParaSite" id="maker-uti_cns_0014596-snap-gene-0.5-mRNA-1">
    <property type="protein sequence ID" value="maker-uti_cns_0014596-snap-gene-0.5-mRNA-1"/>
    <property type="gene ID" value="maker-uti_cns_0014596-snap-gene-0.5"/>
</dbReference>
<keyword evidence="1" id="KW-0812">Transmembrane</keyword>
<keyword evidence="2" id="KW-1185">Reference proteome</keyword>
<proteinExistence type="predicted"/>
<accession>A0A1I8IN12</accession>
<organism evidence="2 3">
    <name type="scientific">Macrostomum lignano</name>
    <dbReference type="NCBI Taxonomy" id="282301"/>
    <lineage>
        <taxon>Eukaryota</taxon>
        <taxon>Metazoa</taxon>
        <taxon>Spiralia</taxon>
        <taxon>Lophotrochozoa</taxon>
        <taxon>Platyhelminthes</taxon>
        <taxon>Rhabditophora</taxon>
        <taxon>Macrostomorpha</taxon>
        <taxon>Macrostomida</taxon>
        <taxon>Macrostomidae</taxon>
        <taxon>Macrostomum</taxon>
    </lineage>
</organism>
<keyword evidence="1" id="KW-0472">Membrane</keyword>
<evidence type="ECO:0000313" key="3">
    <source>
        <dbReference type="WBParaSite" id="maker-uti_cns_0014596-snap-gene-0.5-mRNA-1"/>
    </source>
</evidence>
<evidence type="ECO:0000313" key="2">
    <source>
        <dbReference type="Proteomes" id="UP000095280"/>
    </source>
</evidence>
<protein>
    <submittedName>
        <fullName evidence="3">Ricin B-type lectin domain-containing protein</fullName>
    </submittedName>
</protein>
<sequence length="201" mass="21680">QKYARRFADPQDAGLKTLLLKSEQIEISSKNNRFLILGVWAERHHLELNQPQPFNGSAHPDAASRPSWRVVDVTEVSRIAEFDFLMDESHGLIKDTEYFVALSGCSSTQCRTAGFAKFTAWQQGGGKQNLVVIIAGSGAAVAVAACVIAVGVTMGVRIREYIYDVLNEGQSGQTGQQPAEMQNFDAVPNSAYGASRACGGG</sequence>
<name>A0A1I8IN12_9PLAT</name>
<reference evidence="3" key="1">
    <citation type="submission" date="2016-11" db="UniProtKB">
        <authorList>
            <consortium name="WormBaseParasite"/>
        </authorList>
    </citation>
    <scope>IDENTIFICATION</scope>
</reference>